<comment type="similarity">
    <text evidence="9">In the C-terminal section; belongs to the helicase family. RecG subfamily.</text>
</comment>
<evidence type="ECO:0000256" key="7">
    <source>
        <dbReference type="ARBA" id="ARBA00023125"/>
    </source>
</evidence>
<dbReference type="InterPro" id="IPR005118">
    <property type="entry name" value="TRCF_C"/>
</dbReference>
<keyword evidence="2 9" id="KW-0547">Nucleotide-binding</keyword>
<keyword evidence="7 9" id="KW-0238">DNA-binding</keyword>
<comment type="subcellular location">
    <subcellularLocation>
        <location evidence="9">Cytoplasm</location>
    </subcellularLocation>
</comment>
<dbReference type="SUPFAM" id="SSF143517">
    <property type="entry name" value="TRCF domain-like"/>
    <property type="match status" value="1"/>
</dbReference>
<dbReference type="InterPro" id="IPR027417">
    <property type="entry name" value="P-loop_NTPase"/>
</dbReference>
<dbReference type="Pfam" id="PF00270">
    <property type="entry name" value="DEAD"/>
    <property type="match status" value="1"/>
</dbReference>
<dbReference type="InterPro" id="IPR001650">
    <property type="entry name" value="Helicase_C-like"/>
</dbReference>
<dbReference type="InterPro" id="IPR047112">
    <property type="entry name" value="RecG/Mfd"/>
</dbReference>
<evidence type="ECO:0000256" key="4">
    <source>
        <dbReference type="ARBA" id="ARBA00022801"/>
    </source>
</evidence>
<evidence type="ECO:0000256" key="6">
    <source>
        <dbReference type="ARBA" id="ARBA00022840"/>
    </source>
</evidence>
<dbReference type="SMART" id="SM00487">
    <property type="entry name" value="DEXDc"/>
    <property type="match status" value="1"/>
</dbReference>
<evidence type="ECO:0000256" key="1">
    <source>
        <dbReference type="ARBA" id="ARBA00022490"/>
    </source>
</evidence>
<dbReference type="RefSeq" id="WP_106513397.1">
    <property type="nucleotide sequence ID" value="NZ_PXYI01000004.1"/>
</dbReference>
<dbReference type="GO" id="GO:0003684">
    <property type="term" value="F:damaged DNA binding"/>
    <property type="evidence" value="ECO:0007669"/>
    <property type="project" value="InterPro"/>
</dbReference>
<dbReference type="PROSITE" id="PS51192">
    <property type="entry name" value="HELICASE_ATP_BIND_1"/>
    <property type="match status" value="1"/>
</dbReference>
<gene>
    <name evidence="9" type="primary">mfd</name>
    <name evidence="12" type="ORF">C7I55_12870</name>
</gene>
<reference evidence="12 13" key="1">
    <citation type="submission" date="2018-03" db="EMBL/GenBank/DDBJ databases">
        <title>The draft genome of Sphingosinicella sp. GL-C-18.</title>
        <authorList>
            <person name="Liu L."/>
            <person name="Li L."/>
            <person name="Liang L."/>
            <person name="Zhang X."/>
            <person name="Wang T."/>
        </authorList>
    </citation>
    <scope>NUCLEOTIDE SEQUENCE [LARGE SCALE GENOMIC DNA]</scope>
    <source>
        <strain evidence="12 13">GL-C-18</strain>
    </source>
</reference>
<dbReference type="Gene3D" id="3.90.1150.50">
    <property type="entry name" value="Transcription-repair-coupling factor, D7 domain"/>
    <property type="match status" value="1"/>
</dbReference>
<comment type="similarity">
    <text evidence="9">In the N-terminal section; belongs to the UvrB family.</text>
</comment>
<keyword evidence="5 12" id="KW-0347">Helicase</keyword>
<dbReference type="Proteomes" id="UP000241167">
    <property type="component" value="Unassembled WGS sequence"/>
</dbReference>
<dbReference type="Pfam" id="PF03461">
    <property type="entry name" value="TRCF"/>
    <property type="match status" value="1"/>
</dbReference>
<dbReference type="InterPro" id="IPR003711">
    <property type="entry name" value="CarD-like/TRCF_RID"/>
</dbReference>
<evidence type="ECO:0000259" key="11">
    <source>
        <dbReference type="PROSITE" id="PS51194"/>
    </source>
</evidence>
<dbReference type="PROSITE" id="PS51194">
    <property type="entry name" value="HELICASE_CTER"/>
    <property type="match status" value="1"/>
</dbReference>
<dbReference type="SMART" id="SM00490">
    <property type="entry name" value="HELICc"/>
    <property type="match status" value="1"/>
</dbReference>
<keyword evidence="1 9" id="KW-0963">Cytoplasm</keyword>
<dbReference type="InterPro" id="IPR037235">
    <property type="entry name" value="TRCF-like_C_D7"/>
</dbReference>
<feature type="domain" description="Helicase ATP-binding" evidence="10">
    <location>
        <begin position="544"/>
        <end position="705"/>
    </location>
</feature>
<feature type="domain" description="Helicase C-terminal" evidence="11">
    <location>
        <begin position="726"/>
        <end position="880"/>
    </location>
</feature>
<dbReference type="EMBL" id="PXYI01000004">
    <property type="protein sequence ID" value="PSJ39496.1"/>
    <property type="molecule type" value="Genomic_DNA"/>
</dbReference>
<dbReference type="SUPFAM" id="SSF141259">
    <property type="entry name" value="CarD-like"/>
    <property type="match status" value="1"/>
</dbReference>
<evidence type="ECO:0000256" key="8">
    <source>
        <dbReference type="ARBA" id="ARBA00023204"/>
    </source>
</evidence>
<dbReference type="Gene3D" id="3.30.2060.10">
    <property type="entry name" value="Penicillin-binding protein 1b domain"/>
    <property type="match status" value="1"/>
</dbReference>
<keyword evidence="3 9" id="KW-0227">DNA damage</keyword>
<organism evidence="12 13">
    <name type="scientific">Allosphingosinicella deserti</name>
    <dbReference type="NCBI Taxonomy" id="2116704"/>
    <lineage>
        <taxon>Bacteria</taxon>
        <taxon>Pseudomonadati</taxon>
        <taxon>Pseudomonadota</taxon>
        <taxon>Alphaproteobacteria</taxon>
        <taxon>Sphingomonadales</taxon>
        <taxon>Sphingomonadaceae</taxon>
        <taxon>Allosphingosinicella</taxon>
    </lineage>
</organism>
<comment type="function">
    <text evidence="9">Couples transcription and DNA repair by recognizing RNA polymerase (RNAP) stalled at DNA lesions. Mediates ATP-dependent release of RNAP and its truncated transcript from the DNA, and recruitment of nucleotide excision repair machinery to the damaged site.</text>
</comment>
<dbReference type="InterPro" id="IPR036101">
    <property type="entry name" value="CarD-like/TRCF_RID_sf"/>
</dbReference>
<protein>
    <recommendedName>
        <fullName evidence="9">Transcription-repair-coupling factor</fullName>
        <shortName evidence="9">TRCF</shortName>
        <ecNumber evidence="9">3.6.4.-</ecNumber>
    </recommendedName>
</protein>
<evidence type="ECO:0000313" key="12">
    <source>
        <dbReference type="EMBL" id="PSJ39496.1"/>
    </source>
</evidence>
<evidence type="ECO:0000256" key="3">
    <source>
        <dbReference type="ARBA" id="ARBA00022763"/>
    </source>
</evidence>
<evidence type="ECO:0000256" key="5">
    <source>
        <dbReference type="ARBA" id="ARBA00022806"/>
    </source>
</evidence>
<dbReference type="AlphaFoldDB" id="A0A2P7QNG6"/>
<dbReference type="SMART" id="SM01058">
    <property type="entry name" value="CarD_TRCF"/>
    <property type="match status" value="1"/>
</dbReference>
<dbReference type="Pfam" id="PF00271">
    <property type="entry name" value="Helicase_C"/>
    <property type="match status" value="1"/>
</dbReference>
<dbReference type="GO" id="GO:0006355">
    <property type="term" value="P:regulation of DNA-templated transcription"/>
    <property type="evidence" value="ECO:0007669"/>
    <property type="project" value="UniProtKB-UniRule"/>
</dbReference>
<dbReference type="GO" id="GO:0003678">
    <property type="term" value="F:DNA helicase activity"/>
    <property type="evidence" value="ECO:0007669"/>
    <property type="project" value="TreeGrafter"/>
</dbReference>
<evidence type="ECO:0000256" key="9">
    <source>
        <dbReference type="HAMAP-Rule" id="MF_00969"/>
    </source>
</evidence>
<dbReference type="InterPro" id="IPR014001">
    <property type="entry name" value="Helicase_ATP-bd"/>
</dbReference>
<keyword evidence="6 9" id="KW-0067">ATP-binding</keyword>
<keyword evidence="4 9" id="KW-0378">Hydrolase</keyword>
<dbReference type="HAMAP" id="MF_00969">
    <property type="entry name" value="TRCF"/>
    <property type="match status" value="1"/>
</dbReference>
<keyword evidence="13" id="KW-1185">Reference proteome</keyword>
<dbReference type="PANTHER" id="PTHR47964:SF1">
    <property type="entry name" value="ATP-DEPENDENT DNA HELICASE HOMOLOG RECG, CHLOROPLASTIC"/>
    <property type="match status" value="1"/>
</dbReference>
<evidence type="ECO:0000256" key="2">
    <source>
        <dbReference type="ARBA" id="ARBA00022741"/>
    </source>
</evidence>
<dbReference type="GO" id="GO:0000716">
    <property type="term" value="P:transcription-coupled nucleotide-excision repair, DNA damage recognition"/>
    <property type="evidence" value="ECO:0007669"/>
    <property type="project" value="UniProtKB-UniRule"/>
</dbReference>
<name>A0A2P7QNG6_9SPHN</name>
<sequence>MFQVTPAAASEDGVTQDERAAEAHAALGPTVARLCDAAETGDVIAILSNEQRGEAVARACAALSDAQVIWLPAPDGLPGEGSSPAIAGRRVAAMAALRARGERRILLVTDAASAAHRVPPSDGFGAERLDLGLSDTLDGEAFAARLESLGYFSDDRVDEPGEYAVRGATIDIFPADREEPVRIHLADGKIDEILPYDPVTQLGRDAPLEQLVLLPASESAPGDDAGTIFDHVPGAAAALDPDARERRDLMLDLAREGGASARLALVERGDWQKALVGRKRIDLAAGDEQAGLRFVEQRRPEQGFLSAARKAREAGDTIVVVGSERDVRFLSRRMVRATGETPERVATFAEVRRAGGGSLLALVADVDRGWSEAGLTVIAAADLLGSRAAASGSASNANLLLQENAEFHVGDAVIHEDHGLGILRGLETIEAAEAESDAFRLEYAAGATRLVPVEDGARMWRYGADADAVTLDRLDGSSWEKRRGDIDKTIAATARQLIAIAAERESKTATVLDPPSADYERFSAGFPYSETADQLRAIEAVQADLASGKPMDRLVVGDVGYGKTEVALRAAAIAALAGKQVAVVAPTTVLVRQHVESFRRRFARIGVEVAGLSRLSSASEAKAVKAGLSDGSIRIVVGTKMIAGKTVSYADLGLVVIDEEQRFGAADKAKLRALAEGGHVLTLTATPIPRTLQSALVGLQDLSLIATPPARRLATRTEVVAFTPDVVRGALVREKRRGGQSFVVVPRIEDMAAMAERLAELAPNLVVRKAHGKLPAAEIDEAMVRFAAGDGDVLLATNIIEAGLDIPRANTMLVWRADMFGLAQLHQLRGRVGRGRARGHLVLLTEPEAQIQPSTLKRLRTMEAMDQLGAGFAISARDLDLRGAGELLGEEQAGHMKLIGTGLYQHLLEQAVRTARGETVDAWMPELNLGLSGCIPESWIPEEDIRINLYMRLARAAAPEEVQALSEELEDRFGALPKEAARLLAIAALRRLAQQAQIARVDAGPAAIALTPRRGFAGDVKAAGLERKDKRLLLRELTGADDARLQRVSTLLVSLVVDEP</sequence>
<evidence type="ECO:0000313" key="13">
    <source>
        <dbReference type="Proteomes" id="UP000241167"/>
    </source>
</evidence>
<dbReference type="GO" id="GO:0016787">
    <property type="term" value="F:hydrolase activity"/>
    <property type="evidence" value="ECO:0007669"/>
    <property type="project" value="UniProtKB-KW"/>
</dbReference>
<proteinExistence type="inferred from homology"/>
<dbReference type="Pfam" id="PF02559">
    <property type="entry name" value="CarD_TRCF_RID"/>
    <property type="match status" value="1"/>
</dbReference>
<accession>A0A2P7QNG6</accession>
<keyword evidence="8 9" id="KW-0234">DNA repair</keyword>
<comment type="caution">
    <text evidence="12">The sequence shown here is derived from an EMBL/GenBank/DDBJ whole genome shotgun (WGS) entry which is preliminary data.</text>
</comment>
<dbReference type="Gene3D" id="3.40.50.300">
    <property type="entry name" value="P-loop containing nucleotide triphosphate hydrolases"/>
    <property type="match status" value="2"/>
</dbReference>
<dbReference type="SUPFAM" id="SSF52540">
    <property type="entry name" value="P-loop containing nucleoside triphosphate hydrolases"/>
    <property type="match status" value="3"/>
</dbReference>
<dbReference type="OrthoDB" id="9804325at2"/>
<dbReference type="GO" id="GO:0005737">
    <property type="term" value="C:cytoplasm"/>
    <property type="evidence" value="ECO:0007669"/>
    <property type="project" value="UniProtKB-SubCell"/>
</dbReference>
<dbReference type="Gene3D" id="2.40.10.170">
    <property type="match status" value="1"/>
</dbReference>
<dbReference type="Pfam" id="PF17757">
    <property type="entry name" value="UvrB_inter"/>
    <property type="match status" value="1"/>
</dbReference>
<dbReference type="InterPro" id="IPR004576">
    <property type="entry name" value="Mfd"/>
</dbReference>
<dbReference type="GO" id="GO:0005524">
    <property type="term" value="F:ATP binding"/>
    <property type="evidence" value="ECO:0007669"/>
    <property type="project" value="UniProtKB-UniRule"/>
</dbReference>
<evidence type="ECO:0000259" key="10">
    <source>
        <dbReference type="PROSITE" id="PS51192"/>
    </source>
</evidence>
<dbReference type="SMART" id="SM00982">
    <property type="entry name" value="TRCF"/>
    <property type="match status" value="1"/>
</dbReference>
<dbReference type="InterPro" id="IPR011545">
    <property type="entry name" value="DEAD/DEAH_box_helicase_dom"/>
</dbReference>
<dbReference type="InterPro" id="IPR041471">
    <property type="entry name" value="UvrB_inter"/>
</dbReference>
<dbReference type="EC" id="3.6.4.-" evidence="9"/>
<dbReference type="PANTHER" id="PTHR47964">
    <property type="entry name" value="ATP-DEPENDENT DNA HELICASE HOMOLOG RECG, CHLOROPLASTIC"/>
    <property type="match status" value="1"/>
</dbReference>